<evidence type="ECO:0000313" key="2">
    <source>
        <dbReference type="Proteomes" id="UP001519460"/>
    </source>
</evidence>
<protein>
    <submittedName>
        <fullName evidence="1">Uncharacterized protein</fullName>
    </submittedName>
</protein>
<sequence>MRGSPPPPPYDLKRFVFSATCLWPHLPIPDPRDRQLTLTVTSFKASHLTFRSIPQVVLRECLPSVLLSLSEGRRTKLAA</sequence>
<evidence type="ECO:0000313" key="1">
    <source>
        <dbReference type="EMBL" id="KAK7479273.1"/>
    </source>
</evidence>
<name>A0ABD0JWP0_9CAEN</name>
<dbReference type="AlphaFoldDB" id="A0ABD0JWP0"/>
<gene>
    <name evidence="1" type="ORF">BaRGS_00029521</name>
</gene>
<reference evidence="1 2" key="1">
    <citation type="journal article" date="2023" name="Sci. Data">
        <title>Genome assembly of the Korean intertidal mud-creeper Batillaria attramentaria.</title>
        <authorList>
            <person name="Patra A.K."/>
            <person name="Ho P.T."/>
            <person name="Jun S."/>
            <person name="Lee S.J."/>
            <person name="Kim Y."/>
            <person name="Won Y.J."/>
        </authorList>
    </citation>
    <scope>NUCLEOTIDE SEQUENCE [LARGE SCALE GENOMIC DNA]</scope>
    <source>
        <strain evidence="1">Wonlab-2016</strain>
    </source>
</reference>
<keyword evidence="2" id="KW-1185">Reference proteome</keyword>
<organism evidence="1 2">
    <name type="scientific">Batillaria attramentaria</name>
    <dbReference type="NCBI Taxonomy" id="370345"/>
    <lineage>
        <taxon>Eukaryota</taxon>
        <taxon>Metazoa</taxon>
        <taxon>Spiralia</taxon>
        <taxon>Lophotrochozoa</taxon>
        <taxon>Mollusca</taxon>
        <taxon>Gastropoda</taxon>
        <taxon>Caenogastropoda</taxon>
        <taxon>Sorbeoconcha</taxon>
        <taxon>Cerithioidea</taxon>
        <taxon>Batillariidae</taxon>
        <taxon>Batillaria</taxon>
    </lineage>
</organism>
<dbReference type="EMBL" id="JACVVK020000307">
    <property type="protein sequence ID" value="KAK7479273.1"/>
    <property type="molecule type" value="Genomic_DNA"/>
</dbReference>
<dbReference type="Proteomes" id="UP001519460">
    <property type="component" value="Unassembled WGS sequence"/>
</dbReference>
<accession>A0ABD0JWP0</accession>
<proteinExistence type="predicted"/>
<comment type="caution">
    <text evidence="1">The sequence shown here is derived from an EMBL/GenBank/DDBJ whole genome shotgun (WGS) entry which is preliminary data.</text>
</comment>